<dbReference type="NCBIfam" id="NF010041">
    <property type="entry name" value="PRK13517.1-1"/>
    <property type="match status" value="1"/>
</dbReference>
<dbReference type="InterPro" id="IPR050141">
    <property type="entry name" value="GCL_type2/YbdK_subfam"/>
</dbReference>
<keyword evidence="7" id="KW-1185">Reference proteome</keyword>
<reference evidence="6 7" key="1">
    <citation type="submission" date="2020-10" db="EMBL/GenBank/DDBJ databases">
        <title>Identification of Nocardia species via Next-generation sequencing and recognition of intraspecies genetic diversity.</title>
        <authorList>
            <person name="Li P."/>
            <person name="Li P."/>
            <person name="Lu B."/>
        </authorList>
    </citation>
    <scope>NUCLEOTIDE SEQUENCE [LARGE SCALE GENOMIC DNA]</scope>
    <source>
        <strain evidence="6 7">BJ06-0157</strain>
    </source>
</reference>
<evidence type="ECO:0000256" key="5">
    <source>
        <dbReference type="HAMAP-Rule" id="MF_01609"/>
    </source>
</evidence>
<dbReference type="Pfam" id="PF04107">
    <property type="entry name" value="GCS2"/>
    <property type="match status" value="1"/>
</dbReference>
<evidence type="ECO:0000313" key="7">
    <source>
        <dbReference type="Proteomes" id="UP000702209"/>
    </source>
</evidence>
<evidence type="ECO:0000256" key="1">
    <source>
        <dbReference type="ARBA" id="ARBA00022598"/>
    </source>
</evidence>
<dbReference type="PANTHER" id="PTHR36510:SF1">
    <property type="entry name" value="GLUTAMATE--CYSTEINE LIGASE 2-RELATED"/>
    <property type="match status" value="1"/>
</dbReference>
<proteinExistence type="inferred from homology"/>
<dbReference type="EMBL" id="JADLQX010000032">
    <property type="protein sequence ID" value="MBF6301787.1"/>
    <property type="molecule type" value="Genomic_DNA"/>
</dbReference>
<dbReference type="GO" id="GO:0016874">
    <property type="term" value="F:ligase activity"/>
    <property type="evidence" value="ECO:0007669"/>
    <property type="project" value="UniProtKB-KW"/>
</dbReference>
<dbReference type="InterPro" id="IPR014746">
    <property type="entry name" value="Gln_synth/guanido_kin_cat_dom"/>
</dbReference>
<dbReference type="InterPro" id="IPR011793">
    <property type="entry name" value="YbdK"/>
</dbReference>
<keyword evidence="3 5" id="KW-0067">ATP-binding</keyword>
<sequence length="369" mass="40609">MDDGRATVGVEEEFLLVDPRTGAPLARNVEVARTAEDIGIDLQLELTRCQVEASTAVHTDIAELHRQLRELRRGISSCAEQNDARLLAVGIPPTVPHEFPVTQTPRYQRIEENFGLLAHEQGLSGCHVHIGIPDCETAIQVSNYLRPWLPQLLAMTANSAIYRGTETGFASWRSILWRRWPSAGPPPYFESARDYEAMVAMMLNSGSILDKQMVYWDVRPSVSFPTVEIRVSDIPATVEESALLAALVRAIVVMARKSLADGHAAPAVPAEMLRAAYWKAARSGLVGDGVDPHDGEVAPVRTLLRRLIDYAAPALEEAGDREFVDEAFARLLVRGNGALRQLTALRERGDVDDVVEEVARATLEGCYQP</sequence>
<comment type="catalytic activity">
    <reaction evidence="4 5">
        <text>L-cysteine + L-glutamate + ATP = gamma-L-glutamyl-L-cysteine + ADP + phosphate + H(+)</text>
        <dbReference type="Rhea" id="RHEA:13285"/>
        <dbReference type="ChEBI" id="CHEBI:15378"/>
        <dbReference type="ChEBI" id="CHEBI:29985"/>
        <dbReference type="ChEBI" id="CHEBI:30616"/>
        <dbReference type="ChEBI" id="CHEBI:35235"/>
        <dbReference type="ChEBI" id="CHEBI:43474"/>
        <dbReference type="ChEBI" id="CHEBI:58173"/>
        <dbReference type="ChEBI" id="CHEBI:456216"/>
        <dbReference type="EC" id="6.3.2.2"/>
    </reaction>
</comment>
<evidence type="ECO:0000256" key="4">
    <source>
        <dbReference type="ARBA" id="ARBA00048819"/>
    </source>
</evidence>
<accession>A0ABS0D197</accession>
<dbReference type="EC" id="6.3.2.2" evidence="5"/>
<dbReference type="RefSeq" id="WP_195133003.1">
    <property type="nucleotide sequence ID" value="NZ_JADLQX010000032.1"/>
</dbReference>
<evidence type="ECO:0000256" key="2">
    <source>
        <dbReference type="ARBA" id="ARBA00022741"/>
    </source>
</evidence>
<name>A0ABS0D197_9NOCA</name>
<gene>
    <name evidence="6" type="ORF">IU459_30220</name>
</gene>
<dbReference type="NCBIfam" id="TIGR02050">
    <property type="entry name" value="gshA_cyan_rel"/>
    <property type="match status" value="1"/>
</dbReference>
<dbReference type="Proteomes" id="UP000702209">
    <property type="component" value="Unassembled WGS sequence"/>
</dbReference>
<dbReference type="InterPro" id="IPR006336">
    <property type="entry name" value="GCS2"/>
</dbReference>
<comment type="similarity">
    <text evidence="5">Belongs to the glutamate--cysteine ligase type 2 family. YbdK subfamily.</text>
</comment>
<evidence type="ECO:0000313" key="6">
    <source>
        <dbReference type="EMBL" id="MBF6301787.1"/>
    </source>
</evidence>
<protein>
    <recommendedName>
        <fullName evidence="5">Putative glutamate--cysteine ligase 2</fullName>
        <ecNumber evidence="5">6.3.2.2</ecNumber>
    </recommendedName>
    <alternativeName>
        <fullName evidence="5">Gamma-glutamylcysteine synthetase 2</fullName>
        <shortName evidence="5">GCS 2</shortName>
        <shortName evidence="5">Gamma-GCS 2</shortName>
    </alternativeName>
</protein>
<comment type="caution">
    <text evidence="6">The sequence shown here is derived from an EMBL/GenBank/DDBJ whole genome shotgun (WGS) entry which is preliminary data.</text>
</comment>
<dbReference type="Gene3D" id="3.30.590.20">
    <property type="match status" value="1"/>
</dbReference>
<evidence type="ECO:0000256" key="3">
    <source>
        <dbReference type="ARBA" id="ARBA00022840"/>
    </source>
</evidence>
<keyword evidence="2 5" id="KW-0547">Nucleotide-binding</keyword>
<keyword evidence="1 5" id="KW-0436">Ligase</keyword>
<dbReference type="PANTHER" id="PTHR36510">
    <property type="entry name" value="GLUTAMATE--CYSTEINE LIGASE 2-RELATED"/>
    <property type="match status" value="1"/>
</dbReference>
<organism evidence="6 7">
    <name type="scientific">Nocardia amamiensis</name>
    <dbReference type="NCBI Taxonomy" id="404578"/>
    <lineage>
        <taxon>Bacteria</taxon>
        <taxon>Bacillati</taxon>
        <taxon>Actinomycetota</taxon>
        <taxon>Actinomycetes</taxon>
        <taxon>Mycobacteriales</taxon>
        <taxon>Nocardiaceae</taxon>
        <taxon>Nocardia</taxon>
    </lineage>
</organism>
<dbReference type="SUPFAM" id="SSF55931">
    <property type="entry name" value="Glutamine synthetase/guanido kinase"/>
    <property type="match status" value="1"/>
</dbReference>
<comment type="function">
    <text evidence="5">ATP-dependent carboxylate-amine ligase which exhibits weak glutamate--cysteine ligase activity.</text>
</comment>
<dbReference type="HAMAP" id="MF_01609">
    <property type="entry name" value="Glu_cys_ligase_2"/>
    <property type="match status" value="1"/>
</dbReference>